<feature type="compositionally biased region" description="Low complexity" evidence="1">
    <location>
        <begin position="591"/>
        <end position="616"/>
    </location>
</feature>
<dbReference type="RefSeq" id="XP_005767751.1">
    <property type="nucleotide sequence ID" value="XM_005767694.1"/>
</dbReference>
<organism evidence="2 3">
    <name type="scientific">Emiliania huxleyi (strain CCMP1516)</name>
    <dbReference type="NCBI Taxonomy" id="280463"/>
    <lineage>
        <taxon>Eukaryota</taxon>
        <taxon>Haptista</taxon>
        <taxon>Haptophyta</taxon>
        <taxon>Prymnesiophyceae</taxon>
        <taxon>Isochrysidales</taxon>
        <taxon>Noelaerhabdaceae</taxon>
        <taxon>Emiliania</taxon>
    </lineage>
</organism>
<dbReference type="Proteomes" id="UP000013827">
    <property type="component" value="Unassembled WGS sequence"/>
</dbReference>
<dbReference type="EnsemblProtists" id="EOD15322">
    <property type="protein sequence ID" value="EOD15322"/>
    <property type="gene ID" value="EMIHUDRAFT_464471"/>
</dbReference>
<dbReference type="STRING" id="2903.R1BZW2"/>
<name>A0A0D3IVN7_EMIH1</name>
<dbReference type="HOGENOM" id="CLU_020151_0_0_1"/>
<dbReference type="AlphaFoldDB" id="A0A0D3IVN7"/>
<dbReference type="GeneID" id="17261468"/>
<keyword evidence="3" id="KW-1185">Reference proteome</keyword>
<dbReference type="CDD" id="cd20404">
    <property type="entry name" value="Tudor_Agenet_AtEML-like"/>
    <property type="match status" value="1"/>
</dbReference>
<feature type="compositionally biased region" description="Pro residues" evidence="1">
    <location>
        <begin position="578"/>
        <end position="590"/>
    </location>
</feature>
<dbReference type="PaxDb" id="2903-EOD15322"/>
<sequence length="779" mass="84238">MMQSDPPPIAGSVQVGSELWRSLGQIHTRANAHREQLENAMSAGASCITFELARPAKLGASDGAGDMLCVFTDTAIDLSVALDIGHSKEKDAAAPVVRNKGALNNFGIGLKVFQASLGLQTQVTIFTYQRFADGGEVLVAARMGSAIDAHFAALSKGKVVHMGRIIVRLLKAANGELSFDWGAAADEAKAAENKAAMLGAHSPWASEAAALRPMRQLMQLVREQQKSRGTLFVYHTDGSVPLPYRLVHPIAGADGSESDDDDDDADMAVCVKVEAEDDAAADDLEEVHEAELVAPPPRLAPRLEVCDKDGTWKDVARCIERSYIADDVGALHALAAAEGAPLPAAPAMPRVSVQGLVLSFAEHAWCAEQRRDGAAVGAFFPIRVQGVDTPIAFARCVHMDLRNEERRQRGSTTAPRLWLHKQLRDGAFFVLHGRKVVNDEASAMWHGGCFEEATSKFDPFLKLAIHGGQGEMNYAKYGLLKEYWAAGCDEAAAAPLPPELQYANAKKWKPKASHLWPKVGAGVLALVHLSPEFFELDPSKTRVLRRDGGEATTNLTLGSLVSAIRTGLALWCATTPAPEHPAPRPNPRPAAPRNVGSSSAAAPAGSSAGGASSSSSLTPSPGEEIVGRRISIFWAQDRRWYDGIVDDYEVSLHHITYDDGDDEWLRLVPEEYELLVRDQDGSGAELPAAQRADGRVRRRTTRPRAVDSYVDYDAPSSKRVARSKPAHADAHDAIQFRKAAKAAYREQNDAICRSKLSGDMLLELQAYRKAFEALDRVLK</sequence>
<protein>
    <recommendedName>
        <fullName evidence="4">Morc S5 domain-containing protein</fullName>
    </recommendedName>
</protein>
<dbReference type="eggNOG" id="KOG0217">
    <property type="taxonomic scope" value="Eukaryota"/>
</dbReference>
<proteinExistence type="predicted"/>
<evidence type="ECO:0000313" key="3">
    <source>
        <dbReference type="Proteomes" id="UP000013827"/>
    </source>
</evidence>
<feature type="region of interest" description="Disordered" evidence="1">
    <location>
        <begin position="575"/>
        <end position="622"/>
    </location>
</feature>
<reference evidence="2" key="2">
    <citation type="submission" date="2024-10" db="UniProtKB">
        <authorList>
            <consortium name="EnsemblProtists"/>
        </authorList>
    </citation>
    <scope>IDENTIFICATION</scope>
</reference>
<accession>A0A0D3IVN7</accession>
<evidence type="ECO:0000313" key="2">
    <source>
        <dbReference type="EnsemblProtists" id="EOD15322"/>
    </source>
</evidence>
<dbReference type="Gene3D" id="2.30.30.140">
    <property type="match status" value="1"/>
</dbReference>
<dbReference type="KEGG" id="ehx:EMIHUDRAFT_464471"/>
<evidence type="ECO:0000256" key="1">
    <source>
        <dbReference type="SAM" id="MobiDB-lite"/>
    </source>
</evidence>
<reference evidence="3" key="1">
    <citation type="journal article" date="2013" name="Nature">
        <title>Pan genome of the phytoplankton Emiliania underpins its global distribution.</title>
        <authorList>
            <person name="Read B.A."/>
            <person name="Kegel J."/>
            <person name="Klute M.J."/>
            <person name="Kuo A."/>
            <person name="Lefebvre S.C."/>
            <person name="Maumus F."/>
            <person name="Mayer C."/>
            <person name="Miller J."/>
            <person name="Monier A."/>
            <person name="Salamov A."/>
            <person name="Young J."/>
            <person name="Aguilar M."/>
            <person name="Claverie J.M."/>
            <person name="Frickenhaus S."/>
            <person name="Gonzalez K."/>
            <person name="Herman E.K."/>
            <person name="Lin Y.C."/>
            <person name="Napier J."/>
            <person name="Ogata H."/>
            <person name="Sarno A.F."/>
            <person name="Shmutz J."/>
            <person name="Schroeder D."/>
            <person name="de Vargas C."/>
            <person name="Verret F."/>
            <person name="von Dassow P."/>
            <person name="Valentin K."/>
            <person name="Van de Peer Y."/>
            <person name="Wheeler G."/>
            <person name="Dacks J.B."/>
            <person name="Delwiche C.F."/>
            <person name="Dyhrman S.T."/>
            <person name="Glockner G."/>
            <person name="John U."/>
            <person name="Richards T."/>
            <person name="Worden A.Z."/>
            <person name="Zhang X."/>
            <person name="Grigoriev I.V."/>
            <person name="Allen A.E."/>
            <person name="Bidle K."/>
            <person name="Borodovsky M."/>
            <person name="Bowler C."/>
            <person name="Brownlee C."/>
            <person name="Cock J.M."/>
            <person name="Elias M."/>
            <person name="Gladyshev V.N."/>
            <person name="Groth M."/>
            <person name="Guda C."/>
            <person name="Hadaegh A."/>
            <person name="Iglesias-Rodriguez M.D."/>
            <person name="Jenkins J."/>
            <person name="Jones B.M."/>
            <person name="Lawson T."/>
            <person name="Leese F."/>
            <person name="Lindquist E."/>
            <person name="Lobanov A."/>
            <person name="Lomsadze A."/>
            <person name="Malik S.B."/>
            <person name="Marsh M.E."/>
            <person name="Mackinder L."/>
            <person name="Mock T."/>
            <person name="Mueller-Roeber B."/>
            <person name="Pagarete A."/>
            <person name="Parker M."/>
            <person name="Probert I."/>
            <person name="Quesneville H."/>
            <person name="Raines C."/>
            <person name="Rensing S.A."/>
            <person name="Riano-Pachon D.M."/>
            <person name="Richier S."/>
            <person name="Rokitta S."/>
            <person name="Shiraiwa Y."/>
            <person name="Soanes D.M."/>
            <person name="van der Giezen M."/>
            <person name="Wahlund T.M."/>
            <person name="Williams B."/>
            <person name="Wilson W."/>
            <person name="Wolfe G."/>
            <person name="Wurch L.L."/>
        </authorList>
    </citation>
    <scope>NUCLEOTIDE SEQUENCE</scope>
</reference>
<evidence type="ECO:0008006" key="4">
    <source>
        <dbReference type="Google" id="ProtNLM"/>
    </source>
</evidence>